<evidence type="ECO:0000313" key="3">
    <source>
        <dbReference type="Proteomes" id="UP000789739"/>
    </source>
</evidence>
<feature type="region of interest" description="Disordered" evidence="1">
    <location>
        <begin position="1"/>
        <end position="56"/>
    </location>
</feature>
<evidence type="ECO:0000256" key="1">
    <source>
        <dbReference type="SAM" id="MobiDB-lite"/>
    </source>
</evidence>
<dbReference type="EMBL" id="CAJVPI010000540">
    <property type="protein sequence ID" value="CAG8548021.1"/>
    <property type="molecule type" value="Genomic_DNA"/>
</dbReference>
<organism evidence="2 3">
    <name type="scientific">Paraglomus brasilianum</name>
    <dbReference type="NCBI Taxonomy" id="144538"/>
    <lineage>
        <taxon>Eukaryota</taxon>
        <taxon>Fungi</taxon>
        <taxon>Fungi incertae sedis</taxon>
        <taxon>Mucoromycota</taxon>
        <taxon>Glomeromycotina</taxon>
        <taxon>Glomeromycetes</taxon>
        <taxon>Paraglomerales</taxon>
        <taxon>Paraglomeraceae</taxon>
        <taxon>Paraglomus</taxon>
    </lineage>
</organism>
<feature type="compositionally biased region" description="Polar residues" evidence="1">
    <location>
        <begin position="202"/>
        <end position="211"/>
    </location>
</feature>
<keyword evidence="3" id="KW-1185">Reference proteome</keyword>
<dbReference type="AlphaFoldDB" id="A0A9N9FP83"/>
<reference evidence="2" key="1">
    <citation type="submission" date="2021-06" db="EMBL/GenBank/DDBJ databases">
        <authorList>
            <person name="Kallberg Y."/>
            <person name="Tangrot J."/>
            <person name="Rosling A."/>
        </authorList>
    </citation>
    <scope>NUCLEOTIDE SEQUENCE</scope>
    <source>
        <strain evidence="2">BR232B</strain>
    </source>
</reference>
<feature type="non-terminal residue" evidence="2">
    <location>
        <position position="394"/>
    </location>
</feature>
<evidence type="ECO:0000313" key="2">
    <source>
        <dbReference type="EMBL" id="CAG8548021.1"/>
    </source>
</evidence>
<gene>
    <name evidence="2" type="ORF">PBRASI_LOCUS4936</name>
</gene>
<dbReference type="Proteomes" id="UP000789739">
    <property type="component" value="Unassembled WGS sequence"/>
</dbReference>
<comment type="caution">
    <text evidence="2">The sequence shown here is derived from an EMBL/GenBank/DDBJ whole genome shotgun (WGS) entry which is preliminary data.</text>
</comment>
<sequence length="394" mass="43740">AMGSQKEEQGSEQQPRTVTFLAPHSDKKLSLEVTNLGSGPQEHPEAQNTKGKECEQMAIHRTVDSTKEEGNEEARTAQEPEIAQKQTFLPPPHLEDRSYSEDEQEFIPSLCQAANCPYDTDFKIVHQKHGGGHKIIFVCVRHTDMAFDGYRKTTVKAVSPSRQSMAYTAPATQTGNFISESLVERIVSEQTEIFEKEVVAGQSKQTSSKEPTGSAKKLKTNRERANPYSTKKAATDRSQSGKPSTTPKKLELATGTVANPVVVEEAASPDSNATIPIIEQYTVPNVESPPFPSKPSAENCIEVTLEGKPTLLAASWKPRHLLTLQSKATNTNREYWVLMNGETTKPLPFSWSFGRLQEENIIKSGDILWFKQRVSKTNYSSSEEETLNTQLNNE</sequence>
<proteinExistence type="predicted"/>
<feature type="region of interest" description="Disordered" evidence="1">
    <location>
        <begin position="198"/>
        <end position="253"/>
    </location>
</feature>
<name>A0A9N9FP83_9GLOM</name>
<feature type="compositionally biased region" description="Basic and acidic residues" evidence="1">
    <location>
        <begin position="42"/>
        <end position="55"/>
    </location>
</feature>
<accession>A0A9N9FP83</accession>
<protein>
    <submittedName>
        <fullName evidence="2">8149_t:CDS:1</fullName>
    </submittedName>
</protein>
<feature type="compositionally biased region" description="Polar residues" evidence="1">
    <location>
        <begin position="236"/>
        <end position="247"/>
    </location>
</feature>